<name>A0A820IP45_9BILA</name>
<dbReference type="EMBL" id="CAJOBG010017722">
    <property type="protein sequence ID" value="CAF4312494.1"/>
    <property type="molecule type" value="Genomic_DNA"/>
</dbReference>
<keyword evidence="1" id="KW-0472">Membrane</keyword>
<sequence length="90" mass="10288">MCHNSDAILTSTLPPSVSAFQEKVMYLVHWLFIIGTIEFVCPIVQYIIWAISMKRQISRMSVRLFESLIQRGHVPNRDAPIPNLEYVGLG</sequence>
<evidence type="ECO:0000256" key="1">
    <source>
        <dbReference type="SAM" id="Phobius"/>
    </source>
</evidence>
<comment type="caution">
    <text evidence="3">The sequence shown here is derived from an EMBL/GenBank/DDBJ whole genome shotgun (WGS) entry which is preliminary data.</text>
</comment>
<keyword evidence="1" id="KW-0812">Transmembrane</keyword>
<evidence type="ECO:0000313" key="4">
    <source>
        <dbReference type="Proteomes" id="UP000663866"/>
    </source>
</evidence>
<evidence type="ECO:0000313" key="2">
    <source>
        <dbReference type="EMBL" id="CAF4093889.1"/>
    </source>
</evidence>
<dbReference type="Proteomes" id="UP000663842">
    <property type="component" value="Unassembled WGS sequence"/>
</dbReference>
<protein>
    <submittedName>
        <fullName evidence="3">Uncharacterized protein</fullName>
    </submittedName>
</protein>
<dbReference type="AlphaFoldDB" id="A0A820IP45"/>
<evidence type="ECO:0000313" key="3">
    <source>
        <dbReference type="EMBL" id="CAF4312494.1"/>
    </source>
</evidence>
<dbReference type="Proteomes" id="UP000663866">
    <property type="component" value="Unassembled WGS sequence"/>
</dbReference>
<dbReference type="EMBL" id="CAJOBF010003493">
    <property type="protein sequence ID" value="CAF4093889.1"/>
    <property type="molecule type" value="Genomic_DNA"/>
</dbReference>
<keyword evidence="4" id="KW-1185">Reference proteome</keyword>
<reference evidence="3" key="1">
    <citation type="submission" date="2021-02" db="EMBL/GenBank/DDBJ databases">
        <authorList>
            <person name="Nowell W R."/>
        </authorList>
    </citation>
    <scope>NUCLEOTIDE SEQUENCE</scope>
</reference>
<gene>
    <name evidence="3" type="ORF">OVN521_LOCUS31694</name>
    <name evidence="2" type="ORF">UXM345_LOCUS21836</name>
</gene>
<keyword evidence="1" id="KW-1133">Transmembrane helix</keyword>
<feature type="transmembrane region" description="Helical" evidence="1">
    <location>
        <begin position="27"/>
        <end position="51"/>
    </location>
</feature>
<organism evidence="3 4">
    <name type="scientific">Rotaria magnacalcarata</name>
    <dbReference type="NCBI Taxonomy" id="392030"/>
    <lineage>
        <taxon>Eukaryota</taxon>
        <taxon>Metazoa</taxon>
        <taxon>Spiralia</taxon>
        <taxon>Gnathifera</taxon>
        <taxon>Rotifera</taxon>
        <taxon>Eurotatoria</taxon>
        <taxon>Bdelloidea</taxon>
        <taxon>Philodinida</taxon>
        <taxon>Philodinidae</taxon>
        <taxon>Rotaria</taxon>
    </lineage>
</organism>
<accession>A0A820IP45</accession>
<proteinExistence type="predicted"/>